<dbReference type="Pfam" id="PF02588">
    <property type="entry name" value="YitT_membrane"/>
    <property type="match status" value="1"/>
</dbReference>
<dbReference type="InterPro" id="IPR051461">
    <property type="entry name" value="UPF0750_membrane"/>
</dbReference>
<dbReference type="EMBL" id="JBHSSW010000066">
    <property type="protein sequence ID" value="MFC6199717.1"/>
    <property type="molecule type" value="Genomic_DNA"/>
</dbReference>
<keyword evidence="8" id="KW-1185">Reference proteome</keyword>
<evidence type="ECO:0000256" key="6">
    <source>
        <dbReference type="SAM" id="Phobius"/>
    </source>
</evidence>
<feature type="transmembrane region" description="Helical" evidence="6">
    <location>
        <begin position="108"/>
        <end position="126"/>
    </location>
</feature>
<gene>
    <name evidence="7" type="ORF">ACFQDM_16680</name>
</gene>
<evidence type="ECO:0000313" key="8">
    <source>
        <dbReference type="Proteomes" id="UP001596303"/>
    </source>
</evidence>
<feature type="transmembrane region" description="Helical" evidence="6">
    <location>
        <begin position="174"/>
        <end position="191"/>
    </location>
</feature>
<protein>
    <submittedName>
        <fullName evidence="7">YitT family protein</fullName>
    </submittedName>
</protein>
<organism evidence="7 8">
    <name type="scientific">Ponticaulis profundi</name>
    <dbReference type="NCBI Taxonomy" id="2665222"/>
    <lineage>
        <taxon>Bacteria</taxon>
        <taxon>Pseudomonadati</taxon>
        <taxon>Pseudomonadota</taxon>
        <taxon>Alphaproteobacteria</taxon>
        <taxon>Hyphomonadales</taxon>
        <taxon>Hyphomonadaceae</taxon>
        <taxon>Ponticaulis</taxon>
    </lineage>
</organism>
<comment type="subcellular location">
    <subcellularLocation>
        <location evidence="1">Cell membrane</location>
        <topology evidence="1">Multi-pass membrane protein</topology>
    </subcellularLocation>
</comment>
<keyword evidence="3 6" id="KW-0812">Transmembrane</keyword>
<dbReference type="Proteomes" id="UP001596303">
    <property type="component" value="Unassembled WGS sequence"/>
</dbReference>
<proteinExistence type="predicted"/>
<dbReference type="PANTHER" id="PTHR33545">
    <property type="entry name" value="UPF0750 MEMBRANE PROTEIN YITT-RELATED"/>
    <property type="match status" value="1"/>
</dbReference>
<evidence type="ECO:0000313" key="7">
    <source>
        <dbReference type="EMBL" id="MFC6199717.1"/>
    </source>
</evidence>
<dbReference type="InterPro" id="IPR003740">
    <property type="entry name" value="YitT"/>
</dbReference>
<reference evidence="8" key="1">
    <citation type="journal article" date="2019" name="Int. J. Syst. Evol. Microbiol.">
        <title>The Global Catalogue of Microorganisms (GCM) 10K type strain sequencing project: providing services to taxonomists for standard genome sequencing and annotation.</title>
        <authorList>
            <consortium name="The Broad Institute Genomics Platform"/>
            <consortium name="The Broad Institute Genome Sequencing Center for Infectious Disease"/>
            <person name="Wu L."/>
            <person name="Ma J."/>
        </authorList>
    </citation>
    <scope>NUCLEOTIDE SEQUENCE [LARGE SCALE GENOMIC DNA]</scope>
    <source>
        <strain evidence="8">CGMCC-1.15741</strain>
    </source>
</reference>
<comment type="caution">
    <text evidence="7">The sequence shown here is derived from an EMBL/GenBank/DDBJ whole genome shotgun (WGS) entry which is preliminary data.</text>
</comment>
<feature type="transmembrane region" description="Helical" evidence="6">
    <location>
        <begin position="78"/>
        <end position="96"/>
    </location>
</feature>
<accession>A0ABW1SEM6</accession>
<keyword evidence="2" id="KW-1003">Cell membrane</keyword>
<keyword evidence="5 6" id="KW-0472">Membrane</keyword>
<evidence type="ECO:0000256" key="1">
    <source>
        <dbReference type="ARBA" id="ARBA00004651"/>
    </source>
</evidence>
<dbReference type="RefSeq" id="WP_377381065.1">
    <property type="nucleotide sequence ID" value="NZ_JBHSSW010000066.1"/>
</dbReference>
<sequence length="200" mass="21762">MSQSVKHKWYEDVVALLVGALLIGMGVIVFSEAKVLTGGVSGASLVLSYATPFTFGQYFFVLNAPFYILAVMRMGWQFTLKTVVAVTLVSIFPTFAKDWISLEFVHPAFSAIFGGALLGMGMIALFRHRAGIGGVSILSQFLQDKKIMNAGIFQLVTDLFILLAGAFVVPLENLFYSVLGAIVLNLIIAINHRPGRYFGS</sequence>
<dbReference type="PANTHER" id="PTHR33545:SF5">
    <property type="entry name" value="UPF0750 MEMBRANE PROTEIN YITT"/>
    <property type="match status" value="1"/>
</dbReference>
<evidence type="ECO:0000256" key="4">
    <source>
        <dbReference type="ARBA" id="ARBA00022989"/>
    </source>
</evidence>
<name>A0ABW1SEM6_9PROT</name>
<evidence type="ECO:0000256" key="3">
    <source>
        <dbReference type="ARBA" id="ARBA00022692"/>
    </source>
</evidence>
<feature type="transmembrane region" description="Helical" evidence="6">
    <location>
        <begin position="50"/>
        <end position="71"/>
    </location>
</feature>
<evidence type="ECO:0000256" key="5">
    <source>
        <dbReference type="ARBA" id="ARBA00023136"/>
    </source>
</evidence>
<evidence type="ECO:0000256" key="2">
    <source>
        <dbReference type="ARBA" id="ARBA00022475"/>
    </source>
</evidence>
<feature type="transmembrane region" description="Helical" evidence="6">
    <location>
        <begin position="12"/>
        <end position="30"/>
    </location>
</feature>
<feature type="transmembrane region" description="Helical" evidence="6">
    <location>
        <begin position="147"/>
        <end position="168"/>
    </location>
</feature>
<keyword evidence="4 6" id="KW-1133">Transmembrane helix</keyword>